<reference evidence="1" key="1">
    <citation type="submission" date="2020-03" db="EMBL/GenBank/DDBJ databases">
        <title>The deep terrestrial virosphere.</title>
        <authorList>
            <person name="Holmfeldt K."/>
            <person name="Nilsson E."/>
            <person name="Simone D."/>
            <person name="Lopez-Fernandez M."/>
            <person name="Wu X."/>
            <person name="de Brujin I."/>
            <person name="Lundin D."/>
            <person name="Andersson A."/>
            <person name="Bertilsson S."/>
            <person name="Dopson M."/>
        </authorList>
    </citation>
    <scope>NUCLEOTIDE SEQUENCE</scope>
    <source>
        <strain evidence="1">MM415B01732</strain>
    </source>
</reference>
<accession>A0A6M3II66</accession>
<name>A0A6M3II66_9ZZZZ</name>
<protein>
    <submittedName>
        <fullName evidence="1">Uncharacterized protein</fullName>
    </submittedName>
</protein>
<evidence type="ECO:0000313" key="1">
    <source>
        <dbReference type="EMBL" id="QJA57065.1"/>
    </source>
</evidence>
<dbReference type="AlphaFoldDB" id="A0A6M3II66"/>
<organism evidence="1">
    <name type="scientific">viral metagenome</name>
    <dbReference type="NCBI Taxonomy" id="1070528"/>
    <lineage>
        <taxon>unclassified sequences</taxon>
        <taxon>metagenomes</taxon>
        <taxon>organismal metagenomes</taxon>
    </lineage>
</organism>
<proteinExistence type="predicted"/>
<dbReference type="EMBL" id="MT141252">
    <property type="protein sequence ID" value="QJA57065.1"/>
    <property type="molecule type" value="Genomic_DNA"/>
</dbReference>
<sequence>MTGWESRGFAVAADYGYFVNISIIEIMPPYGLKLGMGSVQRMTITIRDDCSDADLFNCNAFGFDRFE</sequence>
<gene>
    <name evidence="1" type="ORF">MM415B01732_0012</name>
</gene>